<comment type="similarity">
    <text evidence="2">Belongs to the class-V pyridoxal-phosphate-dependent aminotransferase family. Csd subfamily.</text>
</comment>
<dbReference type="Gene3D" id="3.90.1150.10">
    <property type="entry name" value="Aspartate Aminotransferase, domain 1"/>
    <property type="match status" value="1"/>
</dbReference>
<dbReference type="GO" id="GO:0030170">
    <property type="term" value="F:pyridoxal phosphate binding"/>
    <property type="evidence" value="ECO:0007669"/>
    <property type="project" value="InterPro"/>
</dbReference>
<gene>
    <name evidence="8" type="ORF">EFBL_2870</name>
</gene>
<dbReference type="GO" id="GO:0031071">
    <property type="term" value="F:cysteine desulfurase activity"/>
    <property type="evidence" value="ECO:0007669"/>
    <property type="project" value="UniProtKB-EC"/>
</dbReference>
<dbReference type="PIRSF" id="PIRSF005572">
    <property type="entry name" value="NifS"/>
    <property type="match status" value="1"/>
</dbReference>
<proteinExistence type="inferred from homology"/>
<dbReference type="InterPro" id="IPR015422">
    <property type="entry name" value="PyrdxlP-dep_Trfase_small"/>
</dbReference>
<dbReference type="SUPFAM" id="SSF53383">
    <property type="entry name" value="PLP-dependent transferases"/>
    <property type="match status" value="1"/>
</dbReference>
<dbReference type="InterPro" id="IPR016454">
    <property type="entry name" value="Cysteine_dSase"/>
</dbReference>
<dbReference type="PANTHER" id="PTHR43586">
    <property type="entry name" value="CYSTEINE DESULFURASE"/>
    <property type="match status" value="1"/>
</dbReference>
<evidence type="ECO:0000313" key="8">
    <source>
        <dbReference type="EMBL" id="GAX91204.1"/>
    </source>
</evidence>
<dbReference type="InterPro" id="IPR015424">
    <property type="entry name" value="PyrdxlP-dep_Trfase"/>
</dbReference>
<dbReference type="PANTHER" id="PTHR43586:SF8">
    <property type="entry name" value="CYSTEINE DESULFURASE 1, CHLOROPLASTIC"/>
    <property type="match status" value="1"/>
</dbReference>
<dbReference type="AlphaFoldDB" id="A0A292YS13"/>
<name>A0A292YS13_9BACL</name>
<dbReference type="InterPro" id="IPR015421">
    <property type="entry name" value="PyrdxlP-dep_Trfase_major"/>
</dbReference>
<comment type="catalytic activity">
    <reaction evidence="6">
        <text>(sulfur carrier)-H + L-cysteine = (sulfur carrier)-SH + L-alanine</text>
        <dbReference type="Rhea" id="RHEA:43892"/>
        <dbReference type="Rhea" id="RHEA-COMP:14737"/>
        <dbReference type="Rhea" id="RHEA-COMP:14739"/>
        <dbReference type="ChEBI" id="CHEBI:29917"/>
        <dbReference type="ChEBI" id="CHEBI:35235"/>
        <dbReference type="ChEBI" id="CHEBI:57972"/>
        <dbReference type="ChEBI" id="CHEBI:64428"/>
        <dbReference type="EC" id="2.8.1.7"/>
    </reaction>
</comment>
<evidence type="ECO:0000313" key="9">
    <source>
        <dbReference type="Proteomes" id="UP000217785"/>
    </source>
</evidence>
<evidence type="ECO:0000256" key="5">
    <source>
        <dbReference type="ARBA" id="ARBA00022898"/>
    </source>
</evidence>
<dbReference type="EC" id="2.8.1.7" evidence="3"/>
<sequence>MLDVKQIKQDFPVLQQKVNGKPIAYLDSAASAQIPRQVVEAMSQYYATSHANVHRGVHTLGERATSAYEEAREKVARFVNAPVPQNIVFTRGTTEAINLVAYAYGLHNLKEGDGIVVTLLEHHSNLVPWQQIAKLTKAKLYMVELTAEGHLDREQYRSFLKQGNIKIVAVSYASNVLGTIVPVKDLIAEAHAVGAVVIVDAAQSAPHLRIDVQDLDADFLAVSGHKMLGPTGIGFLYGKGKLLDVMEPFQLGGSMIGLVDYYESNWAEVPARFEAGTPNIVGAVGLAAAIGYLTDLGMDNVRKHEEDLLAYAWDRLDQVEGIQMYGPREPRTGLIAFNIDDTHPHDVSTVLDAEGVAVRAGHHCAQPLHKWLRVAATNRASFYIYNDEQDIDRLVTSLQKVKELFGYVTR</sequence>
<feature type="domain" description="Aminotransferase class V" evidence="7">
    <location>
        <begin position="25"/>
        <end position="394"/>
    </location>
</feature>
<evidence type="ECO:0000256" key="1">
    <source>
        <dbReference type="ARBA" id="ARBA00001933"/>
    </source>
</evidence>
<dbReference type="CDD" id="cd06453">
    <property type="entry name" value="SufS_like"/>
    <property type="match status" value="1"/>
</dbReference>
<dbReference type="Gene3D" id="3.40.640.10">
    <property type="entry name" value="Type I PLP-dependent aspartate aminotransferase-like (Major domain)"/>
    <property type="match status" value="1"/>
</dbReference>
<dbReference type="NCBIfam" id="TIGR01979">
    <property type="entry name" value="sufS"/>
    <property type="match status" value="1"/>
</dbReference>
<reference evidence="9" key="1">
    <citation type="submission" date="2017-07" db="EMBL/GenBank/DDBJ databases">
        <title>Draft genome sequence of Effusibacillus lacus strain skLN1.</title>
        <authorList>
            <person name="Watanabe M."/>
            <person name="Kojima H."/>
            <person name="Fukui M."/>
        </authorList>
    </citation>
    <scope>NUCLEOTIDE SEQUENCE [LARGE SCALE GENOMIC DNA]</scope>
    <source>
        <strain evidence="9">skLN1</strain>
    </source>
</reference>
<accession>A0A292YS13</accession>
<evidence type="ECO:0000256" key="2">
    <source>
        <dbReference type="ARBA" id="ARBA00010447"/>
    </source>
</evidence>
<comment type="cofactor">
    <cofactor evidence="1">
        <name>pyridoxal 5'-phosphate</name>
        <dbReference type="ChEBI" id="CHEBI:597326"/>
    </cofactor>
</comment>
<keyword evidence="9" id="KW-1185">Reference proteome</keyword>
<evidence type="ECO:0000259" key="7">
    <source>
        <dbReference type="Pfam" id="PF00266"/>
    </source>
</evidence>
<dbReference type="Proteomes" id="UP000217785">
    <property type="component" value="Unassembled WGS sequence"/>
</dbReference>
<dbReference type="EMBL" id="BDUF01000086">
    <property type="protein sequence ID" value="GAX91204.1"/>
    <property type="molecule type" value="Genomic_DNA"/>
</dbReference>
<evidence type="ECO:0000256" key="3">
    <source>
        <dbReference type="ARBA" id="ARBA00012239"/>
    </source>
</evidence>
<evidence type="ECO:0000256" key="6">
    <source>
        <dbReference type="ARBA" id="ARBA00050776"/>
    </source>
</evidence>
<dbReference type="GO" id="GO:0006534">
    <property type="term" value="P:cysteine metabolic process"/>
    <property type="evidence" value="ECO:0007669"/>
    <property type="project" value="InterPro"/>
</dbReference>
<dbReference type="InterPro" id="IPR000192">
    <property type="entry name" value="Aminotrans_V_dom"/>
</dbReference>
<protein>
    <recommendedName>
        <fullName evidence="3">cysteine desulfurase</fullName>
        <ecNumber evidence="3">2.8.1.7</ecNumber>
    </recommendedName>
</protein>
<evidence type="ECO:0000256" key="4">
    <source>
        <dbReference type="ARBA" id="ARBA00022679"/>
    </source>
</evidence>
<dbReference type="InterPro" id="IPR010970">
    <property type="entry name" value="Cys_dSase_SufS"/>
</dbReference>
<keyword evidence="4" id="KW-0808">Transferase</keyword>
<keyword evidence="5" id="KW-0663">Pyridoxal phosphate</keyword>
<organism evidence="8 9">
    <name type="scientific">Effusibacillus lacus</name>
    <dbReference type="NCBI Taxonomy" id="1348429"/>
    <lineage>
        <taxon>Bacteria</taxon>
        <taxon>Bacillati</taxon>
        <taxon>Bacillota</taxon>
        <taxon>Bacilli</taxon>
        <taxon>Bacillales</taxon>
        <taxon>Alicyclobacillaceae</taxon>
        <taxon>Effusibacillus</taxon>
    </lineage>
</organism>
<dbReference type="Pfam" id="PF00266">
    <property type="entry name" value="Aminotran_5"/>
    <property type="match status" value="1"/>
</dbReference>
<comment type="caution">
    <text evidence="8">The sequence shown here is derived from an EMBL/GenBank/DDBJ whole genome shotgun (WGS) entry which is preliminary data.</text>
</comment>